<evidence type="ECO:0000313" key="5">
    <source>
        <dbReference type="EMBL" id="MDQ0165485.1"/>
    </source>
</evidence>
<dbReference type="Pfam" id="PF13490">
    <property type="entry name" value="zf-HC2"/>
    <property type="match status" value="1"/>
</dbReference>
<dbReference type="Gene3D" id="1.10.10.1320">
    <property type="entry name" value="Anti-sigma factor, zinc-finger domain"/>
    <property type="match status" value="1"/>
</dbReference>
<proteinExistence type="inferred from homology"/>
<feature type="transmembrane region" description="Helical" evidence="3">
    <location>
        <begin position="100"/>
        <end position="121"/>
    </location>
</feature>
<comment type="caution">
    <text evidence="5">The sequence shown here is derived from an EMBL/GenBank/DDBJ whole genome shotgun (WGS) entry which is preliminary data.</text>
</comment>
<dbReference type="EMBL" id="JAUSTY010000005">
    <property type="protein sequence ID" value="MDQ0165485.1"/>
    <property type="molecule type" value="Genomic_DNA"/>
</dbReference>
<dbReference type="Proteomes" id="UP001235840">
    <property type="component" value="Unassembled WGS sequence"/>
</dbReference>
<protein>
    <recommendedName>
        <fullName evidence="2">Anti-sigma-W factor RsiW</fullName>
    </recommendedName>
</protein>
<evidence type="ECO:0000256" key="3">
    <source>
        <dbReference type="SAM" id="Phobius"/>
    </source>
</evidence>
<evidence type="ECO:0000259" key="4">
    <source>
        <dbReference type="Pfam" id="PF13490"/>
    </source>
</evidence>
<reference evidence="5 6" key="1">
    <citation type="submission" date="2023-07" db="EMBL/GenBank/DDBJ databases">
        <title>Genomic Encyclopedia of Type Strains, Phase IV (KMG-IV): sequencing the most valuable type-strain genomes for metagenomic binning, comparative biology and taxonomic classification.</title>
        <authorList>
            <person name="Goeker M."/>
        </authorList>
    </citation>
    <scope>NUCLEOTIDE SEQUENCE [LARGE SCALE GENOMIC DNA]</scope>
    <source>
        <strain evidence="5 6">DSM 12751</strain>
    </source>
</reference>
<keyword evidence="6" id="KW-1185">Reference proteome</keyword>
<keyword evidence="3" id="KW-0812">Transmembrane</keyword>
<accession>A0ABT9VX64</accession>
<name>A0ABT9VX64_9BACI</name>
<dbReference type="RefSeq" id="WP_307392660.1">
    <property type="nucleotide sequence ID" value="NZ_BAAADK010000011.1"/>
</dbReference>
<evidence type="ECO:0000256" key="2">
    <source>
        <dbReference type="ARBA" id="ARBA00024438"/>
    </source>
</evidence>
<evidence type="ECO:0000313" key="6">
    <source>
        <dbReference type="Proteomes" id="UP001235840"/>
    </source>
</evidence>
<comment type="similarity">
    <text evidence="1">Belongs to the zinc-associated anti-sigma factor (ZAS) superfamily. Anti-sigma-W factor family.</text>
</comment>
<feature type="transmembrane region" description="Helical" evidence="3">
    <location>
        <begin position="183"/>
        <end position="204"/>
    </location>
</feature>
<keyword evidence="3" id="KW-0472">Membrane</keyword>
<dbReference type="InterPro" id="IPR027383">
    <property type="entry name" value="Znf_put"/>
</dbReference>
<sequence>MKCQEVHSLIQHYFEGKVDEYTKIKVHHHLAQCPSCTENFQMWKRGDEVIQGSLTPHQVASPSTKPQVMSQVMERIKQEEKWANPTVKNVRSYKRKTKRAFTIVACMLMLFFAILVTSTFIPQQEVVTEETPSITNSELDQWEHTIVMKERIQGVETSMNFNVVASISDPLIYSMPEEEQNGVGYSLIFSVFGLLCIIISLSWITRV</sequence>
<feature type="domain" description="Putative zinc-finger" evidence="4">
    <location>
        <begin position="3"/>
        <end position="36"/>
    </location>
</feature>
<gene>
    <name evidence="5" type="ORF">J2S11_001386</name>
</gene>
<keyword evidence="3" id="KW-1133">Transmembrane helix</keyword>
<organism evidence="5 6">
    <name type="scientific">Caldalkalibacillus horti</name>
    <dbReference type="NCBI Taxonomy" id="77523"/>
    <lineage>
        <taxon>Bacteria</taxon>
        <taxon>Bacillati</taxon>
        <taxon>Bacillota</taxon>
        <taxon>Bacilli</taxon>
        <taxon>Bacillales</taxon>
        <taxon>Bacillaceae</taxon>
        <taxon>Caldalkalibacillus</taxon>
    </lineage>
</organism>
<dbReference type="InterPro" id="IPR041916">
    <property type="entry name" value="Anti_sigma_zinc_sf"/>
</dbReference>
<evidence type="ECO:0000256" key="1">
    <source>
        <dbReference type="ARBA" id="ARBA00024353"/>
    </source>
</evidence>